<dbReference type="InterPro" id="IPR051043">
    <property type="entry name" value="Sulfatase_Mod_Factor_Kinase"/>
</dbReference>
<evidence type="ECO:0000313" key="4">
    <source>
        <dbReference type="Proteomes" id="UP000249135"/>
    </source>
</evidence>
<dbReference type="AlphaFoldDB" id="A0A2W5QE49"/>
<evidence type="ECO:0000259" key="2">
    <source>
        <dbReference type="Pfam" id="PF03781"/>
    </source>
</evidence>
<dbReference type="PANTHER" id="PTHR23150">
    <property type="entry name" value="SULFATASE MODIFYING FACTOR 1, 2"/>
    <property type="match status" value="1"/>
</dbReference>
<evidence type="ECO:0000313" key="3">
    <source>
        <dbReference type="EMBL" id="PZQ75384.1"/>
    </source>
</evidence>
<dbReference type="InterPro" id="IPR042095">
    <property type="entry name" value="SUMF_sf"/>
</dbReference>
<evidence type="ECO:0000256" key="1">
    <source>
        <dbReference type="SAM" id="SignalP"/>
    </source>
</evidence>
<dbReference type="SUPFAM" id="SSF56436">
    <property type="entry name" value="C-type lectin-like"/>
    <property type="match status" value="1"/>
</dbReference>
<dbReference type="InterPro" id="IPR005532">
    <property type="entry name" value="SUMF_dom"/>
</dbReference>
<dbReference type="InterPro" id="IPR016187">
    <property type="entry name" value="CTDL_fold"/>
</dbReference>
<gene>
    <name evidence="3" type="ORF">DI563_09850</name>
</gene>
<dbReference type="EMBL" id="QFPP01000090">
    <property type="protein sequence ID" value="PZQ75384.1"/>
    <property type="molecule type" value="Genomic_DNA"/>
</dbReference>
<keyword evidence="1" id="KW-0732">Signal</keyword>
<proteinExistence type="predicted"/>
<dbReference type="GO" id="GO:0120147">
    <property type="term" value="F:formylglycine-generating oxidase activity"/>
    <property type="evidence" value="ECO:0007669"/>
    <property type="project" value="TreeGrafter"/>
</dbReference>
<organism evidence="3 4">
    <name type="scientific">Variovorax paradoxus</name>
    <dbReference type="NCBI Taxonomy" id="34073"/>
    <lineage>
        <taxon>Bacteria</taxon>
        <taxon>Pseudomonadati</taxon>
        <taxon>Pseudomonadota</taxon>
        <taxon>Betaproteobacteria</taxon>
        <taxon>Burkholderiales</taxon>
        <taxon>Comamonadaceae</taxon>
        <taxon>Variovorax</taxon>
    </lineage>
</organism>
<accession>A0A2W5QE49</accession>
<dbReference type="Proteomes" id="UP000249135">
    <property type="component" value="Unassembled WGS sequence"/>
</dbReference>
<sequence length="347" mass="38716">MASRAWTSALALCWIISLGTAHAQQVERNSLGMAFVKLPAGEFLMGSDESPEALARAYPQMPPERFTQLADEQPVHRVRITHAFWMGQHEVTVGQFRRFLERSGYVPESVADGTGGYGWRADYDPATTKRGDAFEGRDVRYSWRNPGFAQGDDHPVVNVTWNDAQALAAWLSRTEGKHYRLPTEAEWEYACRAGTRTRYSSGDDPASLARVANVFDASSARFWPKWQAMALPVDDGFAFTAPVGSFAPNAWGLYDMHGNAWEWVADWHADDYYARSPVDDPQGPADGDVRVRRGGSWHTWPFYARASYRNWNAPDTRYTLVGIRLVRDDDSGAAPPLSVAPPAAPAR</sequence>
<feature type="chain" id="PRO_5015862207" evidence="1">
    <location>
        <begin position="24"/>
        <end position="347"/>
    </location>
</feature>
<reference evidence="3 4" key="1">
    <citation type="submission" date="2017-08" db="EMBL/GenBank/DDBJ databases">
        <title>Infants hospitalized years apart are colonized by the same room-sourced microbial strains.</title>
        <authorList>
            <person name="Brooks B."/>
            <person name="Olm M.R."/>
            <person name="Firek B.A."/>
            <person name="Baker R."/>
            <person name="Thomas B.C."/>
            <person name="Morowitz M.J."/>
            <person name="Banfield J.F."/>
        </authorList>
    </citation>
    <scope>NUCLEOTIDE SEQUENCE [LARGE SCALE GENOMIC DNA]</scope>
    <source>
        <strain evidence="3">S2_005_003_R2_41</strain>
    </source>
</reference>
<dbReference type="PANTHER" id="PTHR23150:SF19">
    <property type="entry name" value="FORMYLGLYCINE-GENERATING ENZYME"/>
    <property type="match status" value="1"/>
</dbReference>
<feature type="signal peptide" evidence="1">
    <location>
        <begin position="1"/>
        <end position="23"/>
    </location>
</feature>
<name>A0A2W5QE49_VARPD</name>
<comment type="caution">
    <text evidence="3">The sequence shown here is derived from an EMBL/GenBank/DDBJ whole genome shotgun (WGS) entry which is preliminary data.</text>
</comment>
<protein>
    <submittedName>
        <fullName evidence="3">DNA recombination protein RecF</fullName>
    </submittedName>
</protein>
<dbReference type="Pfam" id="PF03781">
    <property type="entry name" value="FGE-sulfatase"/>
    <property type="match status" value="1"/>
</dbReference>
<dbReference type="Gene3D" id="3.90.1580.10">
    <property type="entry name" value="paralog of FGE (formylglycine-generating enzyme)"/>
    <property type="match status" value="1"/>
</dbReference>
<feature type="domain" description="Sulfatase-modifying factor enzyme-like" evidence="2">
    <location>
        <begin position="35"/>
        <end position="327"/>
    </location>
</feature>